<dbReference type="InterPro" id="IPR051781">
    <property type="entry name" value="Metallo-dep_Hydrolase"/>
</dbReference>
<dbReference type="Gene3D" id="3.30.110.90">
    <property type="entry name" value="Amidohydrolase"/>
    <property type="match status" value="1"/>
</dbReference>
<organism evidence="3 4">
    <name type="scientific">Adhaeribacter radiodurans</name>
    <dbReference type="NCBI Taxonomy" id="2745197"/>
    <lineage>
        <taxon>Bacteria</taxon>
        <taxon>Pseudomonadati</taxon>
        <taxon>Bacteroidota</taxon>
        <taxon>Cytophagia</taxon>
        <taxon>Cytophagales</taxon>
        <taxon>Hymenobacteraceae</taxon>
        <taxon>Adhaeribacter</taxon>
    </lineage>
</organism>
<dbReference type="InterPro" id="IPR011059">
    <property type="entry name" value="Metal-dep_hydrolase_composite"/>
</dbReference>
<sequence length="685" mass="75219">MKYISLIFLVLLLFVCPAIRAQTTAKVNNKASQSVTKKEELFSVIMGGAKVGHLKVTTTGNALTVDYDYKNNGRGPTIKETIILNAQGFPIQWDIAGNTTFGNSVTEHFQRQGQQASWTDATGQGSATVNNSALYIDQFGSPYSLAISARALLKEASLALPALPGGQLQLKEMETIQANSASGKIILKTYALSGADLNPTYFILDEEQNFFAYILPEFIVIRAGFESEEKSLRQLAEKYSAERFEKLQAQLAHKYKGNLRIRNVRIFDPKTQALTKLASVLVSGNKIKSIDAPNVKAGEKETEIDGRGGTLIAGLYEMHGHVGDNDALLNIAAGVTSVRDMGNNNEVLETLIQKIESGILAGPRITRLGFIEGKSPFSANNGILVENEQQALEAVATYARKGFYGIKLYNSMNGDWAPAIVKKAHELNMPVTGHVPAFSNANAMLRAGFDEMTHINQVMLGWVLEPKEDTRTLLRLTALKRLPNLDLNGVRVKETLDLMVKNKVAIDPTLAIHEVLLLSRNGKTQAGTLDYIENMPANVQRGAKVAMANIASEEEDKAYRLAFDKIVATLKMMKERGLLIIPGTDMGGEFKLHRELELYQQLGYTPGELLKLGSYDMAKYLGHKDRGSIEPGMLADFFLVPKDPTKDLKAIKTISMVSRGGVIYFPSEIYPAFGIKPFIEKPAVK</sequence>
<keyword evidence="1" id="KW-0732">Signal</keyword>
<evidence type="ECO:0000256" key="1">
    <source>
        <dbReference type="SAM" id="SignalP"/>
    </source>
</evidence>
<dbReference type="Gene3D" id="3.40.50.10910">
    <property type="entry name" value="Amidohydrolase"/>
    <property type="match status" value="1"/>
</dbReference>
<reference evidence="3 4" key="1">
    <citation type="submission" date="2020-06" db="EMBL/GenBank/DDBJ databases">
        <authorList>
            <person name="Hwang Y.J."/>
        </authorList>
    </citation>
    <scope>NUCLEOTIDE SEQUENCE [LARGE SCALE GENOMIC DNA]</scope>
    <source>
        <strain evidence="3 4">KUDC8001</strain>
    </source>
</reference>
<evidence type="ECO:0000313" key="4">
    <source>
        <dbReference type="Proteomes" id="UP000514509"/>
    </source>
</evidence>
<dbReference type="InterPro" id="IPR032466">
    <property type="entry name" value="Metal_Hydrolase"/>
</dbReference>
<gene>
    <name evidence="3" type="ORF">HUW48_22470</name>
</gene>
<proteinExistence type="predicted"/>
<dbReference type="EMBL" id="CP055153">
    <property type="protein sequence ID" value="QMU30618.1"/>
    <property type="molecule type" value="Genomic_DNA"/>
</dbReference>
<protein>
    <submittedName>
        <fullName evidence="3">Amidohydrolase family protein</fullName>
    </submittedName>
</protein>
<dbReference type="PANTHER" id="PTHR43135">
    <property type="entry name" value="ALPHA-D-RIBOSE 1-METHYLPHOSPHONATE 5-TRIPHOSPHATE DIPHOSPHATASE"/>
    <property type="match status" value="1"/>
</dbReference>
<dbReference type="KEGG" id="add:HUW48_22470"/>
<accession>A0A7L7LCQ3</accession>
<dbReference type="Gene3D" id="1.20.58.520">
    <property type="entry name" value="Amidohydrolase"/>
    <property type="match status" value="1"/>
</dbReference>
<dbReference type="Gene3D" id="2.30.40.10">
    <property type="entry name" value="Urease, subunit C, domain 1"/>
    <property type="match status" value="1"/>
</dbReference>
<dbReference type="SUPFAM" id="SSF51338">
    <property type="entry name" value="Composite domain of metallo-dependent hydrolases"/>
    <property type="match status" value="1"/>
</dbReference>
<reference evidence="3 4" key="2">
    <citation type="submission" date="2020-08" db="EMBL/GenBank/DDBJ databases">
        <title>Adhaeribacter dokdonensis sp. nov., isolated from the rhizosphere of Elymus tsukushiensis, a plant native to the Dokdo Islands, Republic of Korea.</title>
        <authorList>
            <person name="Ghim S.Y."/>
        </authorList>
    </citation>
    <scope>NUCLEOTIDE SEQUENCE [LARGE SCALE GENOMIC DNA]</scope>
    <source>
        <strain evidence="3 4">KUDC8001</strain>
    </source>
</reference>
<keyword evidence="3" id="KW-0378">Hydrolase</keyword>
<dbReference type="Proteomes" id="UP000514509">
    <property type="component" value="Chromosome"/>
</dbReference>
<feature type="domain" description="Amidohydrolase-related" evidence="2">
    <location>
        <begin position="330"/>
        <end position="656"/>
    </location>
</feature>
<dbReference type="PANTHER" id="PTHR43135:SF3">
    <property type="entry name" value="ALPHA-D-RIBOSE 1-METHYLPHOSPHONATE 5-TRIPHOSPHATE DIPHOSPHATASE"/>
    <property type="match status" value="1"/>
</dbReference>
<dbReference type="GO" id="GO:0016810">
    <property type="term" value="F:hydrolase activity, acting on carbon-nitrogen (but not peptide) bonds"/>
    <property type="evidence" value="ECO:0007669"/>
    <property type="project" value="InterPro"/>
</dbReference>
<dbReference type="RefSeq" id="WP_182413062.1">
    <property type="nucleotide sequence ID" value="NZ_CP055153.1"/>
</dbReference>
<dbReference type="SUPFAM" id="SSF51556">
    <property type="entry name" value="Metallo-dependent hydrolases"/>
    <property type="match status" value="1"/>
</dbReference>
<dbReference type="InterPro" id="IPR006680">
    <property type="entry name" value="Amidohydro-rel"/>
</dbReference>
<dbReference type="AlphaFoldDB" id="A0A7L7LCQ3"/>
<name>A0A7L7LCQ3_9BACT</name>
<feature type="signal peptide" evidence="1">
    <location>
        <begin position="1"/>
        <end position="21"/>
    </location>
</feature>
<evidence type="ECO:0000313" key="3">
    <source>
        <dbReference type="EMBL" id="QMU30618.1"/>
    </source>
</evidence>
<dbReference type="Pfam" id="PF01979">
    <property type="entry name" value="Amidohydro_1"/>
    <property type="match status" value="1"/>
</dbReference>
<keyword evidence="4" id="KW-1185">Reference proteome</keyword>
<feature type="chain" id="PRO_5029847195" evidence="1">
    <location>
        <begin position="22"/>
        <end position="685"/>
    </location>
</feature>
<evidence type="ECO:0000259" key="2">
    <source>
        <dbReference type="Pfam" id="PF01979"/>
    </source>
</evidence>